<sequence>MKPAPYLIGRIADPTIALIFGISSYYLYERNTGRPENYKLNNLLREKYLK</sequence>
<keyword evidence="4" id="KW-1185">Reference proteome</keyword>
<feature type="transmembrane region" description="Helical" evidence="1">
    <location>
        <begin position="6"/>
        <end position="28"/>
    </location>
</feature>
<dbReference type="InParanoid" id="B4UMZ6"/>
<dbReference type="CGD" id="CAL0131268">
    <property type="gene designation" value="CAGL0F02513g"/>
</dbReference>
<evidence type="ECO:0000313" key="3">
    <source>
        <dbReference type="EMBL" id="CAR58020.1"/>
    </source>
</evidence>
<dbReference type="GO" id="GO:0009306">
    <property type="term" value="P:protein secretion"/>
    <property type="evidence" value="ECO:0007669"/>
    <property type="project" value="InterPro"/>
</dbReference>
<dbReference type="Proteomes" id="UP000002428">
    <property type="component" value="Chromosome F"/>
</dbReference>
<gene>
    <name evidence="2 3" type="ordered locus">CAGL0F02513g</name>
</gene>
<keyword evidence="1" id="KW-1133">Transmembrane helix</keyword>
<dbReference type="AlphaFoldDB" id="B4UMZ6"/>
<accession>B4UMZ6</accession>
<evidence type="ECO:0000313" key="2">
    <source>
        <dbReference type="CGD" id="CAL0131268"/>
    </source>
</evidence>
<proteinExistence type="predicted"/>
<keyword evidence="1" id="KW-0812">Transmembrane</keyword>
<reference evidence="3 4" key="1">
    <citation type="journal article" date="2004" name="Nature">
        <title>Genome evolution in yeasts.</title>
        <authorList>
            <consortium name="Genolevures"/>
            <person name="Dujon B."/>
            <person name="Sherman D."/>
            <person name="Fischer G."/>
            <person name="Durrens P."/>
            <person name="Casaregola S."/>
            <person name="Lafontaine I."/>
            <person name="de Montigny J."/>
            <person name="Marck C."/>
            <person name="Neuveglise C."/>
            <person name="Talla E."/>
            <person name="Goffard N."/>
            <person name="Frangeul L."/>
            <person name="Aigle M."/>
            <person name="Anthouard V."/>
            <person name="Babour A."/>
            <person name="Barbe V."/>
            <person name="Barnay S."/>
            <person name="Blanchin S."/>
            <person name="Beckerich J.M."/>
            <person name="Beyne E."/>
            <person name="Bleykasten C."/>
            <person name="Boisrame A."/>
            <person name="Boyer J."/>
            <person name="Cattolico L."/>
            <person name="Confanioleri F."/>
            <person name="de Daruvar A."/>
            <person name="Despons L."/>
            <person name="Fabre E."/>
            <person name="Fairhead C."/>
            <person name="Ferry-Dumazet H."/>
            <person name="Groppi A."/>
            <person name="Hantraye F."/>
            <person name="Hennequin C."/>
            <person name="Jauniaux N."/>
            <person name="Joyet P."/>
            <person name="Kachouri R."/>
            <person name="Kerrest A."/>
            <person name="Koszul R."/>
            <person name="Lemaire M."/>
            <person name="Lesur I."/>
            <person name="Ma L."/>
            <person name="Muller H."/>
            <person name="Nicaud J.M."/>
            <person name="Nikolski M."/>
            <person name="Oztas S."/>
            <person name="Ozier-Kalogeropoulos O."/>
            <person name="Pellenz S."/>
            <person name="Potier S."/>
            <person name="Richard G.F."/>
            <person name="Straub M.L."/>
            <person name="Suleau A."/>
            <person name="Swennene D."/>
            <person name="Tekaia F."/>
            <person name="Wesolowski-Louvel M."/>
            <person name="Westhof E."/>
            <person name="Wirth B."/>
            <person name="Zeniou-Meyer M."/>
            <person name="Zivanovic I."/>
            <person name="Bolotin-Fukuhara M."/>
            <person name="Thierry A."/>
            <person name="Bouchier C."/>
            <person name="Caudron B."/>
            <person name="Scarpelli C."/>
            <person name="Gaillardin C."/>
            <person name="Weissenbach J."/>
            <person name="Wincker P."/>
            <person name="Souciet J.L."/>
        </authorList>
    </citation>
    <scope>NUCLEOTIDE SEQUENCE [LARGE SCALE GENOMIC DNA]</scope>
    <source>
        <strain evidence="4">ATCC 2001 / BCRC 20586 / JCM 3761 / NBRC 0622 / NRRL Y-65 / CBS 138</strain>
    </source>
</reference>
<dbReference type="VEuPathDB" id="FungiDB:CAGL0F02513g"/>
<dbReference type="PANTHER" id="PTHR28011:SF1">
    <property type="entry name" value="NON-CLASSICAL EXPORT PROTEIN 1"/>
    <property type="match status" value="1"/>
</dbReference>
<organism evidence="3 4">
    <name type="scientific">Candida glabrata (strain ATCC 2001 / BCRC 20586 / JCM 3761 / NBRC 0622 / NRRL Y-65 / CBS 138)</name>
    <name type="common">Yeast</name>
    <name type="synonym">Nakaseomyces glabratus</name>
    <dbReference type="NCBI Taxonomy" id="284593"/>
    <lineage>
        <taxon>Eukaryota</taxon>
        <taxon>Fungi</taxon>
        <taxon>Dikarya</taxon>
        <taxon>Ascomycota</taxon>
        <taxon>Saccharomycotina</taxon>
        <taxon>Saccharomycetes</taxon>
        <taxon>Saccharomycetales</taxon>
        <taxon>Saccharomycetaceae</taxon>
        <taxon>Nakaseomyces</taxon>
    </lineage>
</organism>
<name>B4UMZ6_CANGA</name>
<dbReference type="FunCoup" id="B4UMZ6">
    <property type="interactions" value="15"/>
</dbReference>
<dbReference type="HOGENOM" id="CLU_188578_1_1_1"/>
<dbReference type="InterPro" id="IPR024242">
    <property type="entry name" value="NCE101"/>
</dbReference>
<dbReference type="Pfam" id="PF11654">
    <property type="entry name" value="NCE101"/>
    <property type="match status" value="1"/>
</dbReference>
<dbReference type="EMBL" id="CR380952">
    <property type="protein sequence ID" value="CAR58020.1"/>
    <property type="molecule type" value="Genomic_DNA"/>
</dbReference>
<dbReference type="KEGG" id="cgr:9487986"/>
<evidence type="ECO:0008006" key="5">
    <source>
        <dbReference type="Google" id="ProtNLM"/>
    </source>
</evidence>
<protein>
    <recommendedName>
        <fullName evidence="5">Non-classical export protein 1</fullName>
    </recommendedName>
</protein>
<evidence type="ECO:0000256" key="1">
    <source>
        <dbReference type="SAM" id="Phobius"/>
    </source>
</evidence>
<dbReference type="PANTHER" id="PTHR28011">
    <property type="entry name" value="NON-CLASSICAL EXPORT PROTEIN 1"/>
    <property type="match status" value="1"/>
</dbReference>
<evidence type="ECO:0000313" key="4">
    <source>
        <dbReference type="Proteomes" id="UP000002428"/>
    </source>
</evidence>
<keyword evidence="1" id="KW-0472">Membrane</keyword>